<name>A0ABV7IM94_9RHOB</name>
<dbReference type="EMBL" id="JBHRTE010000097">
    <property type="protein sequence ID" value="MFC3170270.1"/>
    <property type="molecule type" value="Genomic_DNA"/>
</dbReference>
<keyword evidence="2" id="KW-1185">Reference proteome</keyword>
<dbReference type="Pfam" id="PF13469">
    <property type="entry name" value="Sulfotransfer_3"/>
    <property type="match status" value="1"/>
</dbReference>
<sequence length="272" mass="31017">MTSDQNGKLGLIVTGVARSGTTALGKLLNAHAGVCLGIERYKFQFLRAHNYSADLFERERFFDFRAEDTNLIPDLRPAWKPTYDHIALKWGGARVIGDKVPDLMPVLRDFITQNPDFRYIVILRNLKDVGLSWQARADRPRDSWPKNKGFAEACESWDAQYRILHDIIRDRKLRKQVLLLDYDRMYEDVAETEAVLLGFLGLGRDPAFSEVLHEHAGFAATRGKRKIAPRFIEPYKAVEQGYAKGLRKVAREQARFWADRFASAGTETGTDA</sequence>
<dbReference type="InterPro" id="IPR027417">
    <property type="entry name" value="P-loop_NTPase"/>
</dbReference>
<reference evidence="2" key="1">
    <citation type="journal article" date="2019" name="Int. J. Syst. Evol. Microbiol.">
        <title>The Global Catalogue of Microorganisms (GCM) 10K type strain sequencing project: providing services to taxonomists for standard genome sequencing and annotation.</title>
        <authorList>
            <consortium name="The Broad Institute Genomics Platform"/>
            <consortium name="The Broad Institute Genome Sequencing Center for Infectious Disease"/>
            <person name="Wu L."/>
            <person name="Ma J."/>
        </authorList>
    </citation>
    <scope>NUCLEOTIDE SEQUENCE [LARGE SCALE GENOMIC DNA]</scope>
    <source>
        <strain evidence="2">KCTC 52239</strain>
    </source>
</reference>
<dbReference type="SUPFAM" id="SSF52540">
    <property type="entry name" value="P-loop containing nucleoside triphosphate hydrolases"/>
    <property type="match status" value="1"/>
</dbReference>
<comment type="caution">
    <text evidence="1">The sequence shown here is derived from an EMBL/GenBank/DDBJ whole genome shotgun (WGS) entry which is preliminary data.</text>
</comment>
<dbReference type="RefSeq" id="WP_207470742.1">
    <property type="nucleotide sequence ID" value="NZ_JAFNAW010000050.1"/>
</dbReference>
<protein>
    <submittedName>
        <fullName evidence="1">Sulfotransferase</fullName>
    </submittedName>
</protein>
<accession>A0ABV7IM94</accession>
<evidence type="ECO:0000313" key="2">
    <source>
        <dbReference type="Proteomes" id="UP001595557"/>
    </source>
</evidence>
<gene>
    <name evidence="1" type="ORF">ACFOD7_19715</name>
</gene>
<evidence type="ECO:0000313" key="1">
    <source>
        <dbReference type="EMBL" id="MFC3170270.1"/>
    </source>
</evidence>
<proteinExistence type="predicted"/>
<dbReference type="Gene3D" id="3.40.50.300">
    <property type="entry name" value="P-loop containing nucleotide triphosphate hydrolases"/>
    <property type="match status" value="1"/>
</dbReference>
<dbReference type="Proteomes" id="UP001595557">
    <property type="component" value="Unassembled WGS sequence"/>
</dbReference>
<organism evidence="1 2">
    <name type="scientific">Paracoccus fontiphilus</name>
    <dbReference type="NCBI Taxonomy" id="1815556"/>
    <lineage>
        <taxon>Bacteria</taxon>
        <taxon>Pseudomonadati</taxon>
        <taxon>Pseudomonadota</taxon>
        <taxon>Alphaproteobacteria</taxon>
        <taxon>Rhodobacterales</taxon>
        <taxon>Paracoccaceae</taxon>
        <taxon>Paracoccus</taxon>
    </lineage>
</organism>